<keyword evidence="7" id="KW-1185">Reference proteome</keyword>
<name>A0A9Q1JBU6_SYNKA</name>
<keyword evidence="4" id="KW-0472">Membrane</keyword>
<dbReference type="InterPro" id="IPR039808">
    <property type="entry name" value="Cadherin"/>
</dbReference>
<dbReference type="GO" id="GO:0016339">
    <property type="term" value="P:calcium-dependent cell-cell adhesion via plasma membrane cell adhesion molecules"/>
    <property type="evidence" value="ECO:0007669"/>
    <property type="project" value="TreeGrafter"/>
</dbReference>
<comment type="subcellular location">
    <subcellularLocation>
        <location evidence="1">Membrane</location>
    </subcellularLocation>
</comment>
<dbReference type="GO" id="GO:0034332">
    <property type="term" value="P:adherens junction organization"/>
    <property type="evidence" value="ECO:0007669"/>
    <property type="project" value="TreeGrafter"/>
</dbReference>
<dbReference type="PANTHER" id="PTHR24027">
    <property type="entry name" value="CADHERIN-23"/>
    <property type="match status" value="1"/>
</dbReference>
<keyword evidence="2" id="KW-0677">Repeat</keyword>
<reference evidence="6" key="1">
    <citation type="journal article" date="2023" name="Science">
        <title>Genome structures resolve the early diversification of teleost fishes.</title>
        <authorList>
            <person name="Parey E."/>
            <person name="Louis A."/>
            <person name="Montfort J."/>
            <person name="Bouchez O."/>
            <person name="Roques C."/>
            <person name="Iampietro C."/>
            <person name="Lluch J."/>
            <person name="Castinel A."/>
            <person name="Donnadieu C."/>
            <person name="Desvignes T."/>
            <person name="Floi Bucao C."/>
            <person name="Jouanno E."/>
            <person name="Wen M."/>
            <person name="Mejri S."/>
            <person name="Dirks R."/>
            <person name="Jansen H."/>
            <person name="Henkel C."/>
            <person name="Chen W.J."/>
            <person name="Zahm M."/>
            <person name="Cabau C."/>
            <person name="Klopp C."/>
            <person name="Thompson A.W."/>
            <person name="Robinson-Rechavi M."/>
            <person name="Braasch I."/>
            <person name="Lecointre G."/>
            <person name="Bobe J."/>
            <person name="Postlethwait J.H."/>
            <person name="Berthelot C."/>
            <person name="Roest Crollius H."/>
            <person name="Guiguen Y."/>
        </authorList>
    </citation>
    <scope>NUCLEOTIDE SEQUENCE</scope>
    <source>
        <strain evidence="6">WJC10195</strain>
    </source>
</reference>
<feature type="region of interest" description="Disordered" evidence="5">
    <location>
        <begin position="282"/>
        <end position="315"/>
    </location>
</feature>
<protein>
    <submittedName>
        <fullName evidence="6">Uncharacterized protein</fullName>
    </submittedName>
</protein>
<comment type="caution">
    <text evidence="6">The sequence shown here is derived from an EMBL/GenBank/DDBJ whole genome shotgun (WGS) entry which is preliminary data.</text>
</comment>
<dbReference type="Gene3D" id="2.60.40.60">
    <property type="entry name" value="Cadherins"/>
    <property type="match status" value="1"/>
</dbReference>
<dbReference type="GO" id="GO:0005912">
    <property type="term" value="C:adherens junction"/>
    <property type="evidence" value="ECO:0007669"/>
    <property type="project" value="TreeGrafter"/>
</dbReference>
<dbReference type="GO" id="GO:0000902">
    <property type="term" value="P:cell morphogenesis"/>
    <property type="evidence" value="ECO:0007669"/>
    <property type="project" value="TreeGrafter"/>
</dbReference>
<feature type="compositionally biased region" description="Low complexity" evidence="5">
    <location>
        <begin position="387"/>
        <end position="397"/>
    </location>
</feature>
<dbReference type="PANTHER" id="PTHR24027:SF272">
    <property type="entry name" value="CADHERIN-24"/>
    <property type="match status" value="1"/>
</dbReference>
<dbReference type="GO" id="GO:0044331">
    <property type="term" value="P:cell-cell adhesion mediated by cadherin"/>
    <property type="evidence" value="ECO:0007669"/>
    <property type="project" value="TreeGrafter"/>
</dbReference>
<evidence type="ECO:0000256" key="5">
    <source>
        <dbReference type="SAM" id="MobiDB-lite"/>
    </source>
</evidence>
<evidence type="ECO:0000313" key="6">
    <source>
        <dbReference type="EMBL" id="KAJ8377103.1"/>
    </source>
</evidence>
<proteinExistence type="predicted"/>
<dbReference type="GO" id="GO:0016342">
    <property type="term" value="C:catenin complex"/>
    <property type="evidence" value="ECO:0007669"/>
    <property type="project" value="TreeGrafter"/>
</dbReference>
<dbReference type="AlphaFoldDB" id="A0A9Q1JBU6"/>
<evidence type="ECO:0000256" key="3">
    <source>
        <dbReference type="ARBA" id="ARBA00022837"/>
    </source>
</evidence>
<dbReference type="Proteomes" id="UP001152622">
    <property type="component" value="Chromosome 2"/>
</dbReference>
<accession>A0A9Q1JBU6</accession>
<sequence>MMQFRLCPVGGAAACERVDRDKGGKESLVLFSIPPESSAASNFTVRGNGGPTASLVLLSSLSSLSRSPSSSLTLLVPLVLRDGVSGLSSTGTVTVSVCPCLRGGAHAGETDGQTDTVCLPLSSSSPSPGLSTAAPAAILACIITLLAVSALSLSLRRQKRDSLSPLEEDDVRENIITYDDEGGGEADTAAFDITALQNAPHSVRGGYRTLDSRNIRYSGRGQERGRTYSWSQNPSLPFPGAAAPLYGRLCYSSHTLPVLRHAHGHAPFEQGLGPAEMAYHGDSRTEAEPAGATGGSDSGAPPTPDSKDSSEPGYHTHNLDWAEALVLTRCGPAAVPSSSCSSWACESATLPSAIRQGLRAGPSPTRIRYRRLGPVPPRNRRPRRHVPSPTARAGPPAVTAAITAAASRGRPSAGWHRREGYL</sequence>
<dbReference type="GO" id="GO:0016477">
    <property type="term" value="P:cell migration"/>
    <property type="evidence" value="ECO:0007669"/>
    <property type="project" value="TreeGrafter"/>
</dbReference>
<feature type="region of interest" description="Disordered" evidence="5">
    <location>
        <begin position="214"/>
        <end position="234"/>
    </location>
</feature>
<dbReference type="EMBL" id="JAINUF010000002">
    <property type="protein sequence ID" value="KAJ8377103.1"/>
    <property type="molecule type" value="Genomic_DNA"/>
</dbReference>
<evidence type="ECO:0000256" key="2">
    <source>
        <dbReference type="ARBA" id="ARBA00022737"/>
    </source>
</evidence>
<organism evidence="6 7">
    <name type="scientific">Synaphobranchus kaupii</name>
    <name type="common">Kaup's arrowtooth eel</name>
    <dbReference type="NCBI Taxonomy" id="118154"/>
    <lineage>
        <taxon>Eukaryota</taxon>
        <taxon>Metazoa</taxon>
        <taxon>Chordata</taxon>
        <taxon>Craniata</taxon>
        <taxon>Vertebrata</taxon>
        <taxon>Euteleostomi</taxon>
        <taxon>Actinopterygii</taxon>
        <taxon>Neopterygii</taxon>
        <taxon>Teleostei</taxon>
        <taxon>Anguilliformes</taxon>
        <taxon>Synaphobranchidae</taxon>
        <taxon>Synaphobranchus</taxon>
    </lineage>
</organism>
<evidence type="ECO:0000256" key="1">
    <source>
        <dbReference type="ARBA" id="ARBA00004370"/>
    </source>
</evidence>
<gene>
    <name evidence="6" type="ORF">SKAU_G00076830</name>
</gene>
<dbReference type="GO" id="GO:0045296">
    <property type="term" value="F:cadherin binding"/>
    <property type="evidence" value="ECO:0007669"/>
    <property type="project" value="TreeGrafter"/>
</dbReference>
<dbReference type="OrthoDB" id="8949046at2759"/>
<dbReference type="GO" id="GO:0007043">
    <property type="term" value="P:cell-cell junction assembly"/>
    <property type="evidence" value="ECO:0007669"/>
    <property type="project" value="TreeGrafter"/>
</dbReference>
<keyword evidence="3" id="KW-0106">Calcium</keyword>
<evidence type="ECO:0000313" key="7">
    <source>
        <dbReference type="Proteomes" id="UP001152622"/>
    </source>
</evidence>
<evidence type="ECO:0000256" key="4">
    <source>
        <dbReference type="ARBA" id="ARBA00023136"/>
    </source>
</evidence>
<feature type="region of interest" description="Disordered" evidence="5">
    <location>
        <begin position="357"/>
        <end position="397"/>
    </location>
</feature>
<dbReference type="GO" id="GO:0008013">
    <property type="term" value="F:beta-catenin binding"/>
    <property type="evidence" value="ECO:0007669"/>
    <property type="project" value="TreeGrafter"/>
</dbReference>